<feature type="domain" description="SnoaL-like" evidence="1">
    <location>
        <begin position="5"/>
        <end position="130"/>
    </location>
</feature>
<dbReference type="EMBL" id="SMRP01000018">
    <property type="protein sequence ID" value="TDG20029.1"/>
    <property type="molecule type" value="Genomic_DNA"/>
</dbReference>
<evidence type="ECO:0000259" key="1">
    <source>
        <dbReference type="Pfam" id="PF13577"/>
    </source>
</evidence>
<dbReference type="Pfam" id="PF13577">
    <property type="entry name" value="SnoaL_4"/>
    <property type="match status" value="1"/>
</dbReference>
<accession>A0A4R5M360</accession>
<sequence length="146" mass="16454">MNRDDLAAAYEILQAHSRYAHALDERNWPMLDTVFAHDVRADYNDGEFVTDGLAELVSMIRSHLDGCGPTQHLLGTPYVDVGSDGAQSRIYVRAAHRGRGEKEHLVYEAIGEYVAKWKRTDDGWRATRWTLRVGLEVGSRDVLGAR</sequence>
<dbReference type="AlphaFoldDB" id="A0A4R5M360"/>
<keyword evidence="3" id="KW-1185">Reference proteome</keyword>
<evidence type="ECO:0000313" key="2">
    <source>
        <dbReference type="EMBL" id="TDG20029.1"/>
    </source>
</evidence>
<dbReference type="RefSeq" id="WP_133198117.1">
    <property type="nucleotide sequence ID" value="NZ_JBHUCW010000003.1"/>
</dbReference>
<proteinExistence type="predicted"/>
<evidence type="ECO:0000313" key="3">
    <source>
        <dbReference type="Proteomes" id="UP000295722"/>
    </source>
</evidence>
<dbReference type="OrthoDB" id="1492465at2"/>
<gene>
    <name evidence="2" type="ORF">EYW47_28150</name>
</gene>
<dbReference type="InterPro" id="IPR032710">
    <property type="entry name" value="NTF2-like_dom_sf"/>
</dbReference>
<dbReference type="SUPFAM" id="SSF54427">
    <property type="entry name" value="NTF2-like"/>
    <property type="match status" value="1"/>
</dbReference>
<dbReference type="InterPro" id="IPR037401">
    <property type="entry name" value="SnoaL-like"/>
</dbReference>
<dbReference type="CDD" id="cd00531">
    <property type="entry name" value="NTF2_like"/>
    <property type="match status" value="1"/>
</dbReference>
<protein>
    <submittedName>
        <fullName evidence="2">Nuclear transport factor 2 family protein</fullName>
    </submittedName>
</protein>
<dbReference type="Gene3D" id="3.10.450.50">
    <property type="match status" value="1"/>
</dbReference>
<reference evidence="2 3" key="1">
    <citation type="submission" date="2019-03" db="EMBL/GenBank/DDBJ databases">
        <title>Paraburkholderia sp. 4M-K11, isolated from subtropical forest soil.</title>
        <authorList>
            <person name="Gao Z.-H."/>
            <person name="Qiu L.-H."/>
        </authorList>
    </citation>
    <scope>NUCLEOTIDE SEQUENCE [LARGE SCALE GENOMIC DNA]</scope>
    <source>
        <strain evidence="2 3">4M-K11</strain>
    </source>
</reference>
<name>A0A4R5M360_9BURK</name>
<organism evidence="2 3">
    <name type="scientific">Paraburkholderia silviterrae</name>
    <dbReference type="NCBI Taxonomy" id="2528715"/>
    <lineage>
        <taxon>Bacteria</taxon>
        <taxon>Pseudomonadati</taxon>
        <taxon>Pseudomonadota</taxon>
        <taxon>Betaproteobacteria</taxon>
        <taxon>Burkholderiales</taxon>
        <taxon>Burkholderiaceae</taxon>
        <taxon>Paraburkholderia</taxon>
    </lineage>
</organism>
<comment type="caution">
    <text evidence="2">The sequence shown here is derived from an EMBL/GenBank/DDBJ whole genome shotgun (WGS) entry which is preliminary data.</text>
</comment>
<dbReference type="Proteomes" id="UP000295722">
    <property type="component" value="Unassembled WGS sequence"/>
</dbReference>